<gene>
    <name evidence="9" type="ORF">POTOM_031293</name>
</gene>
<dbReference type="AlphaFoldDB" id="A0A8X8CRL1"/>
<evidence type="ECO:0000256" key="5">
    <source>
        <dbReference type="ARBA" id="ARBA00023187"/>
    </source>
</evidence>
<dbReference type="GO" id="GO:0005686">
    <property type="term" value="C:U2 snRNP"/>
    <property type="evidence" value="ECO:0007669"/>
    <property type="project" value="TreeGrafter"/>
</dbReference>
<dbReference type="PANTHER" id="PTHR15608:SF0">
    <property type="entry name" value="HIV TAT-SPECIFIC FACTOR 1"/>
    <property type="match status" value="1"/>
</dbReference>
<keyword evidence="2" id="KW-0507">mRNA processing</keyword>
<keyword evidence="4 6" id="KW-0694">RNA-binding</keyword>
<keyword evidence="3" id="KW-0677">Repeat</keyword>
<dbReference type="PROSITE" id="PS50102">
    <property type="entry name" value="RRM"/>
    <property type="match status" value="2"/>
</dbReference>
<dbReference type="CDD" id="cd12281">
    <property type="entry name" value="RRM1_TatSF1_like"/>
    <property type="match status" value="1"/>
</dbReference>
<proteinExistence type="inferred from homology"/>
<dbReference type="GO" id="GO:0000398">
    <property type="term" value="P:mRNA splicing, via spliceosome"/>
    <property type="evidence" value="ECO:0007669"/>
    <property type="project" value="InterPro"/>
</dbReference>
<feature type="region of interest" description="Disordered" evidence="7">
    <location>
        <begin position="229"/>
        <end position="267"/>
    </location>
</feature>
<dbReference type="InterPro" id="IPR000504">
    <property type="entry name" value="RRM_dom"/>
</dbReference>
<dbReference type="InterPro" id="IPR034392">
    <property type="entry name" value="TatSF1-like_RRM1"/>
</dbReference>
<dbReference type="InterPro" id="IPR025640">
    <property type="entry name" value="GYF_2"/>
</dbReference>
<feature type="domain" description="RRM" evidence="8">
    <location>
        <begin position="429"/>
        <end position="516"/>
    </location>
</feature>
<evidence type="ECO:0000259" key="8">
    <source>
        <dbReference type="PROSITE" id="PS50102"/>
    </source>
</evidence>
<keyword evidence="10" id="KW-1185">Reference proteome</keyword>
<feature type="domain" description="RRM" evidence="8">
    <location>
        <begin position="586"/>
        <end position="671"/>
    </location>
</feature>
<evidence type="ECO:0000256" key="4">
    <source>
        <dbReference type="ARBA" id="ARBA00022884"/>
    </source>
</evidence>
<dbReference type="InterPro" id="IPR003954">
    <property type="entry name" value="RRM_euk-type"/>
</dbReference>
<dbReference type="Pfam" id="PF14237">
    <property type="entry name" value="GYF_2"/>
    <property type="match status" value="1"/>
</dbReference>
<comment type="similarity">
    <text evidence="1">Belongs to the HTATSF1 family.</text>
</comment>
<dbReference type="FunFam" id="3.30.70.330:FF:000329">
    <property type="entry name" value="splicing factor U2AF-associated protein 2"/>
    <property type="match status" value="1"/>
</dbReference>
<evidence type="ECO:0000313" key="9">
    <source>
        <dbReference type="EMBL" id="KAG6763850.1"/>
    </source>
</evidence>
<dbReference type="Pfam" id="PF00076">
    <property type="entry name" value="RRM_1"/>
    <property type="match status" value="2"/>
</dbReference>
<evidence type="ECO:0000256" key="1">
    <source>
        <dbReference type="ARBA" id="ARBA00007747"/>
    </source>
</evidence>
<dbReference type="OrthoDB" id="10258585at2759"/>
<name>A0A8X8CRL1_POPTO</name>
<sequence length="698" mass="78435">MSSMKDFAMDHQTQQQQPYSGYDFDCFMVLRSVDDDGFYYYVQCGFYYYVQCSFYRAGAGNGHDGSYNRVAEAGWFILGEDQQQVGPYTFSELSEHFLNGYLVESTLVWSEGRSEWQPLSSFPEFTSGISQQGSDYSTAALAYNDKEVEKLQEAREAELEFVGSRNGSHSSNERKAKHSTLGEDLLPPSFLILLVEAVLCYDLFAVSPNTDEDEFEKWKREVEEAEAEAERLKNGSLSGNTGDDLGIDDPDRVLSPPDGEDEFTDDDGTTYKWDGSLRAWVPQVGCHFVYGGSYLILYLKLLEMVYILIVDIGILIKCSIGEFLGFGLDEQPKTVLDFPCRAIDNPSSVSGQFGVEEMTFHEQEEVFLNANASDATLKKEFSVTDEVVGSQHNNKRKLLDKQAVKKDEQADKKEPNKAPDSWFELKVNTHVYVTGLPDDVTAEEVVEVFSKCGIIKEDPETKKPRVKIYVDKETRRVKGDALVTYLKEPSVDLAVQILDGTPLRPGGTIPMSVSQAKFEQRGDRFISKQIDSKKKRKLKKVEDRILGWGRVNLEPVAFTSDALHMADFMCLYPTGGRDDAKVSIPATVVLRHLFTLSEMRADESLGSELEVDVREECVKLGPIDSIKVCENNPHGVVLVRFKDRNDARRCIELMNGRWFGGRQIDASEDDGLINHASVRDLDEDAARLEQFGAELEAG</sequence>
<feature type="compositionally biased region" description="Acidic residues" evidence="7">
    <location>
        <begin position="258"/>
        <end position="267"/>
    </location>
</feature>
<organism evidence="9 10">
    <name type="scientific">Populus tomentosa</name>
    <name type="common">Chinese white poplar</name>
    <dbReference type="NCBI Taxonomy" id="118781"/>
    <lineage>
        <taxon>Eukaryota</taxon>
        <taxon>Viridiplantae</taxon>
        <taxon>Streptophyta</taxon>
        <taxon>Embryophyta</taxon>
        <taxon>Tracheophyta</taxon>
        <taxon>Spermatophyta</taxon>
        <taxon>Magnoliopsida</taxon>
        <taxon>eudicotyledons</taxon>
        <taxon>Gunneridae</taxon>
        <taxon>Pentapetalae</taxon>
        <taxon>rosids</taxon>
        <taxon>fabids</taxon>
        <taxon>Malpighiales</taxon>
        <taxon>Salicaceae</taxon>
        <taxon>Saliceae</taxon>
        <taxon>Populus</taxon>
    </lineage>
</organism>
<dbReference type="SMART" id="SM00360">
    <property type="entry name" value="RRM"/>
    <property type="match status" value="2"/>
</dbReference>
<dbReference type="InterPro" id="IPR034393">
    <property type="entry name" value="TatSF1-like"/>
</dbReference>
<dbReference type="CDD" id="cd12285">
    <property type="entry name" value="RRM3_RBM39_like"/>
    <property type="match status" value="1"/>
</dbReference>
<dbReference type="SMART" id="SM00361">
    <property type="entry name" value="RRM_1"/>
    <property type="match status" value="1"/>
</dbReference>
<evidence type="ECO:0000256" key="6">
    <source>
        <dbReference type="PROSITE-ProRule" id="PRU00176"/>
    </source>
</evidence>
<dbReference type="EMBL" id="JAAWWB010000016">
    <property type="protein sequence ID" value="KAG6763850.1"/>
    <property type="molecule type" value="Genomic_DNA"/>
</dbReference>
<dbReference type="PANTHER" id="PTHR15608">
    <property type="entry name" value="SPLICING FACTOR U2AF-ASSOCIATED PROTEIN 2"/>
    <property type="match status" value="1"/>
</dbReference>
<reference evidence="9" key="1">
    <citation type="journal article" date="2020" name="bioRxiv">
        <title>Hybrid origin of Populus tomentosa Carr. identified through genome sequencing and phylogenomic analysis.</title>
        <authorList>
            <person name="An X."/>
            <person name="Gao K."/>
            <person name="Chen Z."/>
            <person name="Li J."/>
            <person name="Yang X."/>
            <person name="Yang X."/>
            <person name="Zhou J."/>
            <person name="Guo T."/>
            <person name="Zhao T."/>
            <person name="Huang S."/>
            <person name="Miao D."/>
            <person name="Khan W.U."/>
            <person name="Rao P."/>
            <person name="Ye M."/>
            <person name="Lei B."/>
            <person name="Liao W."/>
            <person name="Wang J."/>
            <person name="Ji L."/>
            <person name="Li Y."/>
            <person name="Guo B."/>
            <person name="Mustafa N.S."/>
            <person name="Li S."/>
            <person name="Yun Q."/>
            <person name="Keller S.R."/>
            <person name="Mao J."/>
            <person name="Zhang R."/>
            <person name="Strauss S.H."/>
        </authorList>
    </citation>
    <scope>NUCLEOTIDE SEQUENCE</scope>
    <source>
        <strain evidence="9">GM15</strain>
        <tissue evidence="9">Leaf</tissue>
    </source>
</reference>
<protein>
    <recommendedName>
        <fullName evidence="8">RRM domain-containing protein</fullName>
    </recommendedName>
</protein>
<keyword evidence="5" id="KW-0508">mRNA splicing</keyword>
<dbReference type="FunFam" id="3.30.70.330:FF:000105">
    <property type="entry name" value="HIV Tat-specific factor 1 homolog"/>
    <property type="match status" value="1"/>
</dbReference>
<evidence type="ECO:0000256" key="2">
    <source>
        <dbReference type="ARBA" id="ARBA00022664"/>
    </source>
</evidence>
<evidence type="ECO:0000256" key="7">
    <source>
        <dbReference type="SAM" id="MobiDB-lite"/>
    </source>
</evidence>
<dbReference type="GO" id="GO:0003723">
    <property type="term" value="F:RNA binding"/>
    <property type="evidence" value="ECO:0007669"/>
    <property type="project" value="UniProtKB-UniRule"/>
</dbReference>
<comment type="caution">
    <text evidence="9">The sequence shown here is derived from an EMBL/GenBank/DDBJ whole genome shotgun (WGS) entry which is preliminary data.</text>
</comment>
<accession>A0A8X8CRL1</accession>
<dbReference type="GO" id="GO:0005684">
    <property type="term" value="C:U2-type spliceosomal complex"/>
    <property type="evidence" value="ECO:0007669"/>
    <property type="project" value="TreeGrafter"/>
</dbReference>
<evidence type="ECO:0000256" key="3">
    <source>
        <dbReference type="ARBA" id="ARBA00022737"/>
    </source>
</evidence>
<evidence type="ECO:0000313" key="10">
    <source>
        <dbReference type="Proteomes" id="UP000886885"/>
    </source>
</evidence>
<dbReference type="Proteomes" id="UP000886885">
    <property type="component" value="Chromosome 8D"/>
</dbReference>